<keyword evidence="2" id="KW-1133">Transmembrane helix</keyword>
<evidence type="ECO:0000256" key="1">
    <source>
        <dbReference type="SAM" id="MobiDB-lite"/>
    </source>
</evidence>
<name>A0A8T1WQC0_9STRA</name>
<evidence type="ECO:0008006" key="5">
    <source>
        <dbReference type="Google" id="ProtNLM"/>
    </source>
</evidence>
<protein>
    <recommendedName>
        <fullName evidence="5">MARVEL domain-containing protein</fullName>
    </recommendedName>
</protein>
<accession>A0A8T1WQC0</accession>
<evidence type="ECO:0000256" key="2">
    <source>
        <dbReference type="SAM" id="Phobius"/>
    </source>
</evidence>
<organism evidence="3 4">
    <name type="scientific">Phytophthora boehmeriae</name>
    <dbReference type="NCBI Taxonomy" id="109152"/>
    <lineage>
        <taxon>Eukaryota</taxon>
        <taxon>Sar</taxon>
        <taxon>Stramenopiles</taxon>
        <taxon>Oomycota</taxon>
        <taxon>Peronosporomycetes</taxon>
        <taxon>Peronosporales</taxon>
        <taxon>Peronosporaceae</taxon>
        <taxon>Phytophthora</taxon>
    </lineage>
</organism>
<gene>
    <name evidence="3" type="ORF">PHYBOEH_003403</name>
</gene>
<keyword evidence="2" id="KW-0472">Membrane</keyword>
<dbReference type="OrthoDB" id="112794at2759"/>
<feature type="transmembrane region" description="Helical" evidence="2">
    <location>
        <begin position="80"/>
        <end position="101"/>
    </location>
</feature>
<evidence type="ECO:0000313" key="4">
    <source>
        <dbReference type="Proteomes" id="UP000693981"/>
    </source>
</evidence>
<proteinExistence type="predicted"/>
<dbReference type="EMBL" id="JAGDFL010000196">
    <property type="protein sequence ID" value="KAG7395646.1"/>
    <property type="molecule type" value="Genomic_DNA"/>
</dbReference>
<dbReference type="Proteomes" id="UP000693981">
    <property type="component" value="Unassembled WGS sequence"/>
</dbReference>
<keyword evidence="4" id="KW-1185">Reference proteome</keyword>
<comment type="caution">
    <text evidence="3">The sequence shown here is derived from an EMBL/GenBank/DDBJ whole genome shotgun (WGS) entry which is preliminary data.</text>
</comment>
<sequence>MMINEHVPLVVRVLTIILALIAAGTAGEGGIKSCNYGQEKFSSSKQVYFLIVVGALVLFALTFRVLAFDVRKLRLPSPRAFMVFDSVCLMFTFASAVAVAASPVGTTICSSTDDDIETLLQEVCDFKCSNIVTAIVTMFIVSIGFVLDILFTTGAIPVFAGPPPPEDFTFGEDVGPRSMKTSANRGGTQV</sequence>
<dbReference type="AlphaFoldDB" id="A0A8T1WQC0"/>
<feature type="transmembrane region" description="Helical" evidence="2">
    <location>
        <begin position="9"/>
        <end position="27"/>
    </location>
</feature>
<keyword evidence="2" id="KW-0812">Transmembrane</keyword>
<feature type="region of interest" description="Disordered" evidence="1">
    <location>
        <begin position="170"/>
        <end position="190"/>
    </location>
</feature>
<evidence type="ECO:0000313" key="3">
    <source>
        <dbReference type="EMBL" id="KAG7395646.1"/>
    </source>
</evidence>
<feature type="transmembrane region" description="Helical" evidence="2">
    <location>
        <begin position="47"/>
        <end position="68"/>
    </location>
</feature>
<reference evidence="3" key="1">
    <citation type="submission" date="2021-02" db="EMBL/GenBank/DDBJ databases">
        <authorList>
            <person name="Palmer J.M."/>
        </authorList>
    </citation>
    <scope>NUCLEOTIDE SEQUENCE</scope>
    <source>
        <strain evidence="3">SCRP23</strain>
    </source>
</reference>
<feature type="compositionally biased region" description="Polar residues" evidence="1">
    <location>
        <begin position="179"/>
        <end position="190"/>
    </location>
</feature>
<feature type="transmembrane region" description="Helical" evidence="2">
    <location>
        <begin position="131"/>
        <end position="151"/>
    </location>
</feature>